<feature type="transmembrane region" description="Helical" evidence="5">
    <location>
        <begin position="116"/>
        <end position="135"/>
    </location>
</feature>
<keyword evidence="4 5" id="KW-0472">Membrane</keyword>
<keyword evidence="3 5" id="KW-1133">Transmembrane helix</keyword>
<gene>
    <name evidence="6" type="ORF">KDK_48730</name>
</gene>
<reference evidence="7" key="1">
    <citation type="submission" date="2018-12" db="EMBL/GenBank/DDBJ databases">
        <title>Tengunoibacter tsumagoiensis gen. nov., sp. nov., Dictyobacter kobayashii sp. nov., D. alpinus sp. nov., and D. joshuensis sp. nov. and description of Dictyobacteraceae fam. nov. within the order Ktedonobacterales isolated from Tengu-no-mugimeshi.</title>
        <authorList>
            <person name="Wang C.M."/>
            <person name="Zheng Y."/>
            <person name="Sakai Y."/>
            <person name="Toyoda A."/>
            <person name="Minakuchi Y."/>
            <person name="Abe K."/>
            <person name="Yokota A."/>
            <person name="Yabe S."/>
        </authorList>
    </citation>
    <scope>NUCLEOTIDE SEQUENCE [LARGE SCALE GENOMIC DNA]</scope>
    <source>
        <strain evidence="7">Uno11</strain>
    </source>
</reference>
<name>A0A402API1_9CHLR</name>
<evidence type="ECO:0000256" key="3">
    <source>
        <dbReference type="ARBA" id="ARBA00022989"/>
    </source>
</evidence>
<evidence type="ECO:0000256" key="5">
    <source>
        <dbReference type="SAM" id="Phobius"/>
    </source>
</evidence>
<protein>
    <recommendedName>
        <fullName evidence="8">Energy-coupling factor transporter transmembrane protein EcfT</fullName>
    </recommendedName>
</protein>
<feature type="transmembrane region" description="Helical" evidence="5">
    <location>
        <begin position="187"/>
        <end position="209"/>
    </location>
</feature>
<dbReference type="CDD" id="cd16914">
    <property type="entry name" value="EcfT"/>
    <property type="match status" value="1"/>
</dbReference>
<dbReference type="AlphaFoldDB" id="A0A402API1"/>
<comment type="subcellular location">
    <subcellularLocation>
        <location evidence="1">Membrane</location>
        <topology evidence="1">Multi-pass membrane protein</topology>
    </subcellularLocation>
</comment>
<keyword evidence="7" id="KW-1185">Reference proteome</keyword>
<organism evidence="6 7">
    <name type="scientific">Dictyobacter kobayashii</name>
    <dbReference type="NCBI Taxonomy" id="2014872"/>
    <lineage>
        <taxon>Bacteria</taxon>
        <taxon>Bacillati</taxon>
        <taxon>Chloroflexota</taxon>
        <taxon>Ktedonobacteria</taxon>
        <taxon>Ktedonobacterales</taxon>
        <taxon>Dictyobacteraceae</taxon>
        <taxon>Dictyobacter</taxon>
    </lineage>
</organism>
<dbReference type="GO" id="GO:0005886">
    <property type="term" value="C:plasma membrane"/>
    <property type="evidence" value="ECO:0007669"/>
    <property type="project" value="TreeGrafter"/>
</dbReference>
<dbReference type="EMBL" id="BIFS01000001">
    <property type="protein sequence ID" value="GCE21073.1"/>
    <property type="molecule type" value="Genomic_DNA"/>
</dbReference>
<evidence type="ECO:0000313" key="6">
    <source>
        <dbReference type="EMBL" id="GCE21073.1"/>
    </source>
</evidence>
<dbReference type="Pfam" id="PF02361">
    <property type="entry name" value="CbiQ"/>
    <property type="match status" value="1"/>
</dbReference>
<dbReference type="PANTHER" id="PTHR33514">
    <property type="entry name" value="PROTEIN ABCI12, CHLOROPLASTIC"/>
    <property type="match status" value="1"/>
</dbReference>
<evidence type="ECO:0000256" key="2">
    <source>
        <dbReference type="ARBA" id="ARBA00022692"/>
    </source>
</evidence>
<accession>A0A402API1</accession>
<evidence type="ECO:0000256" key="4">
    <source>
        <dbReference type="ARBA" id="ARBA00023136"/>
    </source>
</evidence>
<evidence type="ECO:0008006" key="8">
    <source>
        <dbReference type="Google" id="ProtNLM"/>
    </source>
</evidence>
<dbReference type="OrthoDB" id="92887at2"/>
<sequence length="343" mass="38600">MLKNISLGIFYPGNSVLHRMQARTKLLIIVWLVGTLLIANHRQWHFASYIVTMLLVLGGMALSGLSLRDFGRRLWFLALVVFFSLFLSVFGSVGDSPVIWQLGPWLPTYAALSRDLLWLGGISLLAFILSWLPPLRNWCQRHFWLRFIRNLLLLTLLAIPFFFWLTSGFAANHLMTIGPLVITQQGVWLSLVTFVVFCVLFISSMLLTMTTPPIALIEGLTLLLSPLRRLKLPVDDFALMLLLALRFIPTLIEEADQLLKAQAARGADIVHGTGRERFQSLAMFFVPLVQGTLRRASELATALDARGYRGDGPRTLLYEQPLGRLDYLALGLVILVTTIPLFL</sequence>
<evidence type="ECO:0000256" key="1">
    <source>
        <dbReference type="ARBA" id="ARBA00004141"/>
    </source>
</evidence>
<feature type="transmembrane region" description="Helical" evidence="5">
    <location>
        <begin position="46"/>
        <end position="67"/>
    </location>
</feature>
<feature type="transmembrane region" description="Helical" evidence="5">
    <location>
        <begin position="147"/>
        <end position="167"/>
    </location>
</feature>
<comment type="caution">
    <text evidence="6">The sequence shown here is derived from an EMBL/GenBank/DDBJ whole genome shotgun (WGS) entry which is preliminary data.</text>
</comment>
<dbReference type="RefSeq" id="WP_126552629.1">
    <property type="nucleotide sequence ID" value="NZ_BIFS01000001.1"/>
</dbReference>
<dbReference type="PANTHER" id="PTHR33514:SF13">
    <property type="entry name" value="PROTEIN ABCI12, CHLOROPLASTIC"/>
    <property type="match status" value="1"/>
</dbReference>
<feature type="transmembrane region" description="Helical" evidence="5">
    <location>
        <begin position="24"/>
        <end position="40"/>
    </location>
</feature>
<keyword evidence="2 5" id="KW-0812">Transmembrane</keyword>
<feature type="transmembrane region" description="Helical" evidence="5">
    <location>
        <begin position="74"/>
        <end position="93"/>
    </location>
</feature>
<dbReference type="Proteomes" id="UP000287188">
    <property type="component" value="Unassembled WGS sequence"/>
</dbReference>
<evidence type="ECO:0000313" key="7">
    <source>
        <dbReference type="Proteomes" id="UP000287188"/>
    </source>
</evidence>
<proteinExistence type="predicted"/>
<dbReference type="InterPro" id="IPR003339">
    <property type="entry name" value="ABC/ECF_trnsptr_transmembrane"/>
</dbReference>